<evidence type="ECO:0000259" key="2">
    <source>
        <dbReference type="Pfam" id="PF13456"/>
    </source>
</evidence>
<reference evidence="3 4" key="1">
    <citation type="journal article" date="2020" name="bioRxiv">
        <title>Sequence and annotation of 42 cannabis genomes reveals extensive copy number variation in cannabinoid synthesis and pathogen resistance genes.</title>
        <authorList>
            <person name="Mckernan K.J."/>
            <person name="Helbert Y."/>
            <person name="Kane L.T."/>
            <person name="Ebling H."/>
            <person name="Zhang L."/>
            <person name="Liu B."/>
            <person name="Eaton Z."/>
            <person name="Mclaughlin S."/>
            <person name="Kingan S."/>
            <person name="Baybayan P."/>
            <person name="Concepcion G."/>
            <person name="Jordan M."/>
            <person name="Riva A."/>
            <person name="Barbazuk W."/>
            <person name="Harkins T."/>
        </authorList>
    </citation>
    <scope>NUCLEOTIDE SEQUENCE [LARGE SCALE GENOMIC DNA]</scope>
    <source>
        <strain evidence="4">cv. Jamaican Lion 4</strain>
        <tissue evidence="3">Leaf</tissue>
    </source>
</reference>
<proteinExistence type="predicted"/>
<keyword evidence="4" id="KW-1185">Reference proteome</keyword>
<comment type="caution">
    <text evidence="3">The sequence shown here is derived from an EMBL/GenBank/DDBJ whole genome shotgun (WGS) entry which is preliminary data.</text>
</comment>
<dbReference type="CDD" id="cd06222">
    <property type="entry name" value="RNase_H_like"/>
    <property type="match status" value="1"/>
</dbReference>
<evidence type="ECO:0000313" key="4">
    <source>
        <dbReference type="Proteomes" id="UP000583929"/>
    </source>
</evidence>
<dbReference type="Proteomes" id="UP000583929">
    <property type="component" value="Unassembled WGS sequence"/>
</dbReference>
<accession>A0A7J6F6T3</accession>
<dbReference type="Gene3D" id="3.30.420.10">
    <property type="entry name" value="Ribonuclease H-like superfamily/Ribonuclease H"/>
    <property type="match status" value="1"/>
</dbReference>
<dbReference type="EMBL" id="JAATIQ010000258">
    <property type="protein sequence ID" value="KAF4366412.1"/>
    <property type="molecule type" value="Genomic_DNA"/>
</dbReference>
<feature type="domain" description="RNase H type-1" evidence="2">
    <location>
        <begin position="270"/>
        <end position="391"/>
    </location>
</feature>
<dbReference type="InterPro" id="IPR036397">
    <property type="entry name" value="RNaseH_sf"/>
</dbReference>
<evidence type="ECO:0000256" key="1">
    <source>
        <dbReference type="SAM" id="MobiDB-lite"/>
    </source>
</evidence>
<gene>
    <name evidence="3" type="ORF">G4B88_013061</name>
</gene>
<name>A0A7J6F6T3_CANSA</name>
<evidence type="ECO:0000313" key="3">
    <source>
        <dbReference type="EMBL" id="KAF4366412.1"/>
    </source>
</evidence>
<dbReference type="InterPro" id="IPR012337">
    <property type="entry name" value="RNaseH-like_sf"/>
</dbReference>
<feature type="region of interest" description="Disordered" evidence="1">
    <location>
        <begin position="24"/>
        <end position="47"/>
    </location>
</feature>
<dbReference type="GO" id="GO:0004523">
    <property type="term" value="F:RNA-DNA hybrid ribonuclease activity"/>
    <property type="evidence" value="ECO:0007669"/>
    <property type="project" value="InterPro"/>
</dbReference>
<organism evidence="3 4">
    <name type="scientific">Cannabis sativa</name>
    <name type="common">Hemp</name>
    <name type="synonym">Marijuana</name>
    <dbReference type="NCBI Taxonomy" id="3483"/>
    <lineage>
        <taxon>Eukaryota</taxon>
        <taxon>Viridiplantae</taxon>
        <taxon>Streptophyta</taxon>
        <taxon>Embryophyta</taxon>
        <taxon>Tracheophyta</taxon>
        <taxon>Spermatophyta</taxon>
        <taxon>Magnoliopsida</taxon>
        <taxon>eudicotyledons</taxon>
        <taxon>Gunneridae</taxon>
        <taxon>Pentapetalae</taxon>
        <taxon>rosids</taxon>
        <taxon>fabids</taxon>
        <taxon>Rosales</taxon>
        <taxon>Cannabaceae</taxon>
        <taxon>Cannabis</taxon>
    </lineage>
</organism>
<dbReference type="GO" id="GO:0003676">
    <property type="term" value="F:nucleic acid binding"/>
    <property type="evidence" value="ECO:0007669"/>
    <property type="project" value="InterPro"/>
</dbReference>
<dbReference type="SUPFAM" id="SSF53098">
    <property type="entry name" value="Ribonuclease H-like"/>
    <property type="match status" value="1"/>
</dbReference>
<dbReference type="InterPro" id="IPR052929">
    <property type="entry name" value="RNase_H-like_EbsB-rel"/>
</dbReference>
<dbReference type="PANTHER" id="PTHR47074:SF11">
    <property type="entry name" value="REVERSE TRANSCRIPTASE-LIKE PROTEIN"/>
    <property type="match status" value="1"/>
</dbReference>
<dbReference type="Pfam" id="PF13456">
    <property type="entry name" value="RVT_3"/>
    <property type="match status" value="1"/>
</dbReference>
<dbReference type="InterPro" id="IPR002156">
    <property type="entry name" value="RNaseH_domain"/>
</dbReference>
<dbReference type="InterPro" id="IPR044730">
    <property type="entry name" value="RNase_H-like_dom_plant"/>
</dbReference>
<sequence length="403" mass="44217">MEQDLHDSSQQMCGGGGDVLGLHCLHDVDDSPSPDGTTVEGDSRRRWNAMTKLEKKEAEHRTKRHNSRVIISLAHLRKPLVGIEEMLQRSFHSLRRLSYSSLQHAMNQFLRMDTPASHTVTSTTPLTSAPMAFPQQPSSSTIPPPIITTSIITHTKKGKGIALTTSTTPHPLATELRVWSLMSLALNLLLLLLLEPGGTSLARLLRTPITLPSLLFSKLMATTPLSLGEVSFGIDYKDAQILSSTLSLPQPSSPHALHHILQEDTPALFVDAALNHEDAATGLGLVFRKGPHQILNSATFCKAGASTPIFGEAQSLYEGIQWCISSQLIPRFIFTDCLNLVTKVNGTWHDHSTLSSLIVKIRLSLSNFAEASLLHLSRQFNKNAHSLAKAALRSRDEELEESF</sequence>
<protein>
    <recommendedName>
        <fullName evidence="2">RNase H type-1 domain-containing protein</fullName>
    </recommendedName>
</protein>
<dbReference type="AlphaFoldDB" id="A0A7J6F6T3"/>
<dbReference type="PANTHER" id="PTHR47074">
    <property type="entry name" value="BNAC02G40300D PROTEIN"/>
    <property type="match status" value="1"/>
</dbReference>